<organism evidence="2 3">
    <name type="scientific">Phyllachora maydis</name>
    <dbReference type="NCBI Taxonomy" id="1825666"/>
    <lineage>
        <taxon>Eukaryota</taxon>
        <taxon>Fungi</taxon>
        <taxon>Dikarya</taxon>
        <taxon>Ascomycota</taxon>
        <taxon>Pezizomycotina</taxon>
        <taxon>Sordariomycetes</taxon>
        <taxon>Sordariomycetidae</taxon>
        <taxon>Phyllachorales</taxon>
        <taxon>Phyllachoraceae</taxon>
        <taxon>Phyllachora</taxon>
    </lineage>
</organism>
<name>A0AAD9MAM5_9PEZI</name>
<keyword evidence="3" id="KW-1185">Reference proteome</keyword>
<proteinExistence type="predicted"/>
<dbReference type="Proteomes" id="UP001217918">
    <property type="component" value="Unassembled WGS sequence"/>
</dbReference>
<evidence type="ECO:0000313" key="3">
    <source>
        <dbReference type="Proteomes" id="UP001217918"/>
    </source>
</evidence>
<comment type="caution">
    <text evidence="2">The sequence shown here is derived from an EMBL/GenBank/DDBJ whole genome shotgun (WGS) entry which is preliminary data.</text>
</comment>
<feature type="region of interest" description="Disordered" evidence="1">
    <location>
        <begin position="1"/>
        <end position="21"/>
    </location>
</feature>
<gene>
    <name evidence="2" type="ORF">P8C59_004637</name>
</gene>
<accession>A0AAD9MAM5</accession>
<evidence type="ECO:0000256" key="1">
    <source>
        <dbReference type="SAM" id="MobiDB-lite"/>
    </source>
</evidence>
<dbReference type="EMBL" id="JAQQPM010000003">
    <property type="protein sequence ID" value="KAK2070109.1"/>
    <property type="molecule type" value="Genomic_DNA"/>
</dbReference>
<evidence type="ECO:0000313" key="2">
    <source>
        <dbReference type="EMBL" id="KAK2070109.1"/>
    </source>
</evidence>
<sequence length="71" mass="7547">MGRADRGRQGHVPIGHVLARSPGTDVEMGCGTILGVTYEVALHDSSRSVRPARTVYPVSIIHGRRGARTPG</sequence>
<protein>
    <submittedName>
        <fullName evidence="2">Uncharacterized protein</fullName>
    </submittedName>
</protein>
<dbReference type="AlphaFoldDB" id="A0AAD9MAM5"/>
<reference evidence="2" key="1">
    <citation type="journal article" date="2023" name="Mol. Plant Microbe Interact.">
        <title>Elucidating the Obligate Nature and Biological Capacity of an Invasive Fungal Corn Pathogen.</title>
        <authorList>
            <person name="MacCready J.S."/>
            <person name="Roggenkamp E.M."/>
            <person name="Gdanetz K."/>
            <person name="Chilvers M.I."/>
        </authorList>
    </citation>
    <scope>NUCLEOTIDE SEQUENCE</scope>
    <source>
        <strain evidence="2">PM02</strain>
    </source>
</reference>